<organism evidence="1 2">
    <name type="scientific">Pectobacterium carotovorum subsp. carotovorum</name>
    <name type="common">Erwinia carotovora subsp. carotovora</name>
    <dbReference type="NCBI Taxonomy" id="555"/>
    <lineage>
        <taxon>Bacteria</taxon>
        <taxon>Pseudomonadati</taxon>
        <taxon>Pseudomonadota</taxon>
        <taxon>Gammaproteobacteria</taxon>
        <taxon>Enterobacterales</taxon>
        <taxon>Pectobacteriaceae</taxon>
        <taxon>Pectobacterium</taxon>
    </lineage>
</organism>
<reference evidence="1" key="1">
    <citation type="submission" date="2023-02" db="EMBL/GenBank/DDBJ databases">
        <title>Pectobacterium carotovorum subsp. carotovorum NBRC 12380.</title>
        <authorList>
            <person name="Ichikawa N."/>
            <person name="Sato H."/>
            <person name="Tonouchi N."/>
        </authorList>
    </citation>
    <scope>NUCLEOTIDE SEQUENCE</scope>
    <source>
        <strain evidence="1">NBRC 12380</strain>
    </source>
</reference>
<gene>
    <name evidence="1" type="ORF">Pcaca03_35140</name>
</gene>
<evidence type="ECO:0000313" key="2">
    <source>
        <dbReference type="Proteomes" id="UP001165145"/>
    </source>
</evidence>
<dbReference type="Proteomes" id="UP001165145">
    <property type="component" value="Unassembled WGS sequence"/>
</dbReference>
<sequence>MVCGFMDSLEKGVKSMWCRECLTAVRMLMNQGLINIVKGKLVPNKWYLVTLHNFSLCFMRSDLVVSHNNEALNGYVVMFRNLEFGHETHSTS</sequence>
<proteinExistence type="predicted"/>
<dbReference type="EMBL" id="BSRL01000009">
    <property type="protein sequence ID" value="GLV71070.1"/>
    <property type="molecule type" value="Genomic_DNA"/>
</dbReference>
<name>A0AAI9L463_PECCC</name>
<protein>
    <submittedName>
        <fullName evidence="1">Uncharacterized protein</fullName>
    </submittedName>
</protein>
<evidence type="ECO:0000313" key="1">
    <source>
        <dbReference type="EMBL" id="GLV71070.1"/>
    </source>
</evidence>
<dbReference type="AlphaFoldDB" id="A0AAI9L463"/>
<comment type="caution">
    <text evidence="1">The sequence shown here is derived from an EMBL/GenBank/DDBJ whole genome shotgun (WGS) entry which is preliminary data.</text>
</comment>
<accession>A0AAI9L463</accession>